<dbReference type="EMBL" id="BONY01000126">
    <property type="protein sequence ID" value="GIH11273.1"/>
    <property type="molecule type" value="Genomic_DNA"/>
</dbReference>
<reference evidence="2" key="1">
    <citation type="submission" date="2021-01" db="EMBL/GenBank/DDBJ databases">
        <title>Whole genome shotgun sequence of Rhizocola hellebori NBRC 109834.</title>
        <authorList>
            <person name="Komaki H."/>
            <person name="Tamura T."/>
        </authorList>
    </citation>
    <scope>NUCLEOTIDE SEQUENCE</scope>
    <source>
        <strain evidence="2">NBRC 109834</strain>
    </source>
</reference>
<dbReference type="InterPro" id="IPR029787">
    <property type="entry name" value="Nucleotide_cyclase"/>
</dbReference>
<feature type="domain" description="Winged helix-turn-helix" evidence="1">
    <location>
        <begin position="435"/>
        <end position="506"/>
    </location>
</feature>
<accession>A0A8J3QKX1</accession>
<dbReference type="InterPro" id="IPR058852">
    <property type="entry name" value="HTH_77"/>
</dbReference>
<organism evidence="2 3">
    <name type="scientific">Rhizocola hellebori</name>
    <dbReference type="NCBI Taxonomy" id="1392758"/>
    <lineage>
        <taxon>Bacteria</taxon>
        <taxon>Bacillati</taxon>
        <taxon>Actinomycetota</taxon>
        <taxon>Actinomycetes</taxon>
        <taxon>Micromonosporales</taxon>
        <taxon>Micromonosporaceae</taxon>
        <taxon>Rhizocola</taxon>
    </lineage>
</organism>
<dbReference type="Gene3D" id="3.30.70.1230">
    <property type="entry name" value="Nucleotide cyclase"/>
    <property type="match status" value="1"/>
</dbReference>
<sequence length="870" mass="93091">MAQVLGDGYLPVLSEHRRLLRAALTSHGGVELFTEGDSYFFAFADASAAVDASARAQRDLANHQWPDPNTRPLVRIGLHTGRAEPHGHEYASPEVHRAARVAAAAHGGQILLSAATAAEVRSADVIDLGLHKLRGFDGRERLFQLVGPELERQFPRPRTEGDSPHNLPCPVTSFVGRVSERAEVEKVLATNRLVTVVGIGGSGKSRLAAVIAADQVDHPSYPDGVWHLDLVSVSDPGLVAFALSTVLGLRPEPGRPIVQTLVDHLAERRMLILLDTCEVQLGPTLSMVATILAGAPGVRVLATSREPLGLPGELVWRIPPLALSQSVSGALSDAVALLTERMAAARGGQQINPADLPHLTRIAARLDGLPLALELAAARLRVLSARELDSRLHAELNSGDPLQALDAGSSSHAGDGPRHATMQAVVTSSYRTLPADAARLLRWLSVFAGPVDLSTVECLVGADPLHPLTVLVDKSLVQVERAGGNDSGIVYRMLHPIRGFAARGLAEAGEESAARNRHVAWAIRELDRTRQGPDGKPVTLSLYSLDPLAPELRAALRWCGTGGSARSGLRIAAGLDQWWRERGLAREGRLWLYRLYARLAETGEVVPDAELANSFQVHALQAAADGEYPEELRFTRRAETSARRTGDPGLLVRVLAGRSGALRDAGKTDEAERSCREVIGWAAANNVPADALFAVFNLAELLWLRGELDEAADILAAARPYEQMRPVERGRRTVDLLLGLIALKRGDLVAAHEHLTVALRSRVSYGFHGRTCVAIKAIAARCVHGGDTATAATLFGAAESLTAKLQCGPGVFGSYWKAQQETARRQLGDTAFDEAYARGAAMGIREAAALALGVEHPDLASDSIRFAEVA</sequence>
<dbReference type="AlphaFoldDB" id="A0A8J3QKX1"/>
<dbReference type="InterPro" id="IPR027417">
    <property type="entry name" value="P-loop_NTPase"/>
</dbReference>
<dbReference type="PRINTS" id="PR00364">
    <property type="entry name" value="DISEASERSIST"/>
</dbReference>
<dbReference type="InterPro" id="IPR011990">
    <property type="entry name" value="TPR-like_helical_dom_sf"/>
</dbReference>
<evidence type="ECO:0000259" key="1">
    <source>
        <dbReference type="Pfam" id="PF25872"/>
    </source>
</evidence>
<name>A0A8J3QKX1_9ACTN</name>
<dbReference type="Proteomes" id="UP000612899">
    <property type="component" value="Unassembled WGS sequence"/>
</dbReference>
<comment type="caution">
    <text evidence="2">The sequence shown here is derived from an EMBL/GenBank/DDBJ whole genome shotgun (WGS) entry which is preliminary data.</text>
</comment>
<dbReference type="SUPFAM" id="SSF48452">
    <property type="entry name" value="TPR-like"/>
    <property type="match status" value="1"/>
</dbReference>
<dbReference type="PANTHER" id="PTHR47691">
    <property type="entry name" value="REGULATOR-RELATED"/>
    <property type="match status" value="1"/>
</dbReference>
<dbReference type="SUPFAM" id="SSF52540">
    <property type="entry name" value="P-loop containing nucleoside triphosphate hydrolases"/>
    <property type="match status" value="1"/>
</dbReference>
<proteinExistence type="predicted"/>
<evidence type="ECO:0000313" key="3">
    <source>
        <dbReference type="Proteomes" id="UP000612899"/>
    </source>
</evidence>
<keyword evidence="3" id="KW-1185">Reference proteome</keyword>
<evidence type="ECO:0000313" key="2">
    <source>
        <dbReference type="EMBL" id="GIH11273.1"/>
    </source>
</evidence>
<dbReference type="Pfam" id="PF25872">
    <property type="entry name" value="HTH_77"/>
    <property type="match status" value="1"/>
</dbReference>
<gene>
    <name evidence="2" type="ORF">Rhe02_93400</name>
</gene>
<dbReference type="SUPFAM" id="SSF55073">
    <property type="entry name" value="Nucleotide cyclase"/>
    <property type="match status" value="1"/>
</dbReference>
<protein>
    <recommendedName>
        <fullName evidence="1">Winged helix-turn-helix domain-containing protein</fullName>
    </recommendedName>
</protein>
<dbReference type="PANTHER" id="PTHR47691:SF3">
    <property type="entry name" value="HTH-TYPE TRANSCRIPTIONAL REGULATOR RV0890C-RELATED"/>
    <property type="match status" value="1"/>
</dbReference>
<dbReference type="Gene3D" id="3.40.50.300">
    <property type="entry name" value="P-loop containing nucleotide triphosphate hydrolases"/>
    <property type="match status" value="1"/>
</dbReference>
<dbReference type="Gene3D" id="1.25.40.10">
    <property type="entry name" value="Tetratricopeptide repeat domain"/>
    <property type="match status" value="1"/>
</dbReference>